<gene>
    <name evidence="1" type="ORF">IE53DRAFT_391150</name>
</gene>
<dbReference type="EMBL" id="KZ820777">
    <property type="protein sequence ID" value="PWN46687.1"/>
    <property type="molecule type" value="Genomic_DNA"/>
</dbReference>
<name>A0ACD0NLJ9_9BASI</name>
<reference evidence="1 2" key="1">
    <citation type="journal article" date="2018" name="Mol. Biol. Evol.">
        <title>Broad Genomic Sampling Reveals a Smut Pathogenic Ancestry of the Fungal Clade Ustilaginomycotina.</title>
        <authorList>
            <person name="Kijpornyongpan T."/>
            <person name="Mondo S.J."/>
            <person name="Barry K."/>
            <person name="Sandor L."/>
            <person name="Lee J."/>
            <person name="Lipzen A."/>
            <person name="Pangilinan J."/>
            <person name="LaButti K."/>
            <person name="Hainaut M."/>
            <person name="Henrissat B."/>
            <person name="Grigoriev I.V."/>
            <person name="Spatafora J.W."/>
            <person name="Aime M.C."/>
        </authorList>
    </citation>
    <scope>NUCLEOTIDE SEQUENCE [LARGE SCALE GENOMIC DNA]</scope>
    <source>
        <strain evidence="1 2">SA 807</strain>
    </source>
</reference>
<sequence length="324" mass="34728">MEEGRIPTSHPMPLDFQQLPLAGKKAIVTGSSSVVGASLARSLALQGASVILGFQVSNGSRGGGDQESNVEGKVKEILNDPLFPLHLLPRPPTIVALEGDFRSVPTCRSFAKRAMESLQGELDILILNLGLADTSRSIREMTESDFDLHFDSNAKVPLFLLQSLEPHIRPDGRIVFFSTTLTSNPTAVQPGQLNHVASKGAVEQMVRVLSRDPELSSPNRRITVNAISPDPVLVSTNTATTATTSEFSPFLVTSSRDVQIGSDGGFRPGAPHPLPTQPPPTPTQTKARIEQLEEISKAVCFLASPNSGWVTGQNLRVHSRSSSS</sequence>
<evidence type="ECO:0000313" key="2">
    <source>
        <dbReference type="Proteomes" id="UP000245626"/>
    </source>
</evidence>
<evidence type="ECO:0000313" key="1">
    <source>
        <dbReference type="EMBL" id="PWN46687.1"/>
    </source>
</evidence>
<accession>A0ACD0NLJ9</accession>
<dbReference type="Proteomes" id="UP000245626">
    <property type="component" value="Unassembled WGS sequence"/>
</dbReference>
<keyword evidence="2" id="KW-1185">Reference proteome</keyword>
<protein>
    <submittedName>
        <fullName evidence="1">NAD(P)-binding protein</fullName>
    </submittedName>
</protein>
<organism evidence="1 2">
    <name type="scientific">Violaceomyces palustris</name>
    <dbReference type="NCBI Taxonomy" id="1673888"/>
    <lineage>
        <taxon>Eukaryota</taxon>
        <taxon>Fungi</taxon>
        <taxon>Dikarya</taxon>
        <taxon>Basidiomycota</taxon>
        <taxon>Ustilaginomycotina</taxon>
        <taxon>Ustilaginomycetes</taxon>
        <taxon>Violaceomycetales</taxon>
        <taxon>Violaceomycetaceae</taxon>
        <taxon>Violaceomyces</taxon>
    </lineage>
</organism>
<proteinExistence type="predicted"/>